<proteinExistence type="predicted"/>
<evidence type="ECO:0000259" key="6">
    <source>
        <dbReference type="Pfam" id="PF08479"/>
    </source>
</evidence>
<reference evidence="8" key="4">
    <citation type="submission" date="2025-08" db="UniProtKB">
        <authorList>
            <consortium name="RefSeq"/>
        </authorList>
    </citation>
    <scope>IDENTIFICATION</scope>
</reference>
<keyword evidence="2" id="KW-0812">Transmembrane</keyword>
<reference evidence="8" key="1">
    <citation type="journal article" date="2005" name="Curr. Protein Pept. Sci.">
        <title>The family of Serratia type pore forming toxins.</title>
        <authorList>
            <person name="Hertle R."/>
        </authorList>
    </citation>
    <scope>NUCLEOTIDE SEQUENCE</scope>
</reference>
<dbReference type="RefSeq" id="WP_169732491.1">
    <property type="nucleotide sequence ID" value="NZ_AXWS01000007.1"/>
</dbReference>
<keyword evidence="3" id="KW-0998">Cell outer membrane</keyword>
<dbReference type="Gene3D" id="3.10.20.310">
    <property type="entry name" value="membrane protein fhac"/>
    <property type="match status" value="1"/>
</dbReference>
<keyword evidence="1" id="KW-0472">Membrane</keyword>
<dbReference type="GO" id="GO:0098046">
    <property type="term" value="C:type V protein secretion system complex"/>
    <property type="evidence" value="ECO:0007669"/>
    <property type="project" value="TreeGrafter"/>
</dbReference>
<evidence type="ECO:0000256" key="1">
    <source>
        <dbReference type="ARBA" id="ARBA00022452"/>
    </source>
</evidence>
<reference evidence="8" key="2">
    <citation type="journal article" date="2010" name="Biochim. Biophys. Acta">
        <title>Structure and evolution of mitochondrial outer membrane proteins of beta-barrel topology.</title>
        <authorList>
            <person name="Zeth K."/>
        </authorList>
    </citation>
    <scope>NUCLEOTIDE SEQUENCE</scope>
</reference>
<dbReference type="GO" id="GO:0046819">
    <property type="term" value="P:protein secretion by the type V secretion system"/>
    <property type="evidence" value="ECO:0007669"/>
    <property type="project" value="TreeGrafter"/>
</dbReference>
<dbReference type="Gene3D" id="2.40.160.50">
    <property type="entry name" value="membrane protein fhac: a member of the omp85/tpsb transporter family"/>
    <property type="match status" value="1"/>
</dbReference>
<keyword evidence="1" id="KW-1134">Transmembrane beta strand</keyword>
<accession>A0A8B6XCW2</accession>
<evidence type="ECO:0000313" key="7">
    <source>
        <dbReference type="Proteomes" id="UP000675920"/>
    </source>
</evidence>
<dbReference type="AlphaFoldDB" id="A0A8B6XCW2"/>
<name>A0A8B6XCW2_9BURK</name>
<keyword evidence="4" id="KW-0732">Signal</keyword>
<evidence type="ECO:0000259" key="5">
    <source>
        <dbReference type="Pfam" id="PF03865"/>
    </source>
</evidence>
<feature type="domain" description="Haemolysin activator HlyB C-terminal" evidence="5">
    <location>
        <begin position="210"/>
        <end position="523"/>
    </location>
</feature>
<organism evidence="7 8">
    <name type="scientific">Derxia gummosa DSM 723</name>
    <dbReference type="NCBI Taxonomy" id="1121388"/>
    <lineage>
        <taxon>Bacteria</taxon>
        <taxon>Pseudomonadati</taxon>
        <taxon>Pseudomonadota</taxon>
        <taxon>Betaproteobacteria</taxon>
        <taxon>Burkholderiales</taxon>
        <taxon>Alcaligenaceae</taxon>
        <taxon>Derxia</taxon>
    </lineage>
</organism>
<keyword evidence="7" id="KW-1185">Reference proteome</keyword>
<dbReference type="InterPro" id="IPR013686">
    <property type="entry name" value="Polypept-transport_assoc_ShlB"/>
</dbReference>
<reference evidence="8" key="3">
    <citation type="journal article" date="2010" name="Nature">
        <title>A widespread family of polymorphic contact-dependent toxin delivery systems in bacteria.</title>
        <authorList>
            <person name="Aoki S.K."/>
            <person name="Diner E.J."/>
            <person name="de Roodenbeke C.T."/>
            <person name="Burgess B.R."/>
            <person name="Poole S.J."/>
            <person name="Braaten B.A."/>
            <person name="Jones A.M."/>
            <person name="Webb J.S."/>
            <person name="Hayes C.S."/>
            <person name="Cotter P.A."/>
            <person name="Low D.A."/>
        </authorList>
    </citation>
    <scope>NUCLEOTIDE SEQUENCE</scope>
</reference>
<dbReference type="PANTHER" id="PTHR34597">
    <property type="entry name" value="SLR1661 PROTEIN"/>
    <property type="match status" value="1"/>
</dbReference>
<dbReference type="PANTHER" id="PTHR34597:SF1">
    <property type="entry name" value="HEME_HEMOPEXIN TRANSPORTER PROTEIN HUXB"/>
    <property type="match status" value="1"/>
</dbReference>
<sequence length="565" mass="61515">MRARYTFAAIVATLSLVDVALGQTVPIGNVLPQIPEPRPDFRRDTLPPEQAAPVARELGKPDDDITIDVTDYRIEGGPPELAALAKDITRGFTGPHRHYEDLINAVNAVTRHLQGELGYYLGYAYLPEQVPENGVVRIAVLEGWLDRVDVVWPAEPLPVDREVVQRYLDHFVPGAVLTVREVERTIFLLNDLHGISVRFEVRSGSRPGTARLVAHPVAERNLAARVDIDNFGSRYSGLMRAAVGADWASPGGRGDKLSVNALTTTDAGLRFALAGYSRPVGDDGLKIGATLSFVEYGLDRTLLPLDLHGHAFASTGYALYPIVRSRNLNTFVLASIEQKSYSDAQGANGIDTDKHTNSQSLSLSGDFRDSLAGGAVSTYELSYSTGKLIYDSPRPAGLDNPERYAKANYAYTRLQSVINGRLLGYLNLRGQRARTNLDTTEQFRIGGPEGVRAFAPGEGTGDEGVLVTGELRLLPPEALLGSLAREFVVSAFYDWGRWRARRDESGQPSSFINHGILSGGGVGGAWEGGRDFIAKASVAWRGRGAAVADPSNRNPRIYFQLTRKF</sequence>
<dbReference type="Pfam" id="PF08479">
    <property type="entry name" value="POTRA_2"/>
    <property type="match status" value="1"/>
</dbReference>
<evidence type="ECO:0000256" key="2">
    <source>
        <dbReference type="ARBA" id="ARBA00022692"/>
    </source>
</evidence>
<dbReference type="Pfam" id="PF03865">
    <property type="entry name" value="ShlB"/>
    <property type="match status" value="1"/>
</dbReference>
<evidence type="ECO:0000256" key="3">
    <source>
        <dbReference type="ARBA" id="ARBA00023237"/>
    </source>
</evidence>
<protein>
    <submittedName>
        <fullName evidence="8">ShlB/FhaC/HecB family hemolysin secretion/activation protein</fullName>
    </submittedName>
</protein>
<evidence type="ECO:0000313" key="8">
    <source>
        <dbReference type="RefSeq" id="WP_169732491.1"/>
    </source>
</evidence>
<evidence type="ECO:0000256" key="4">
    <source>
        <dbReference type="SAM" id="SignalP"/>
    </source>
</evidence>
<dbReference type="InterPro" id="IPR005565">
    <property type="entry name" value="Hemolysn_activator_HlyB_C"/>
</dbReference>
<dbReference type="Proteomes" id="UP000675920">
    <property type="component" value="Unplaced"/>
</dbReference>
<dbReference type="InterPro" id="IPR051544">
    <property type="entry name" value="TPS_OM_transporter"/>
</dbReference>
<feature type="chain" id="PRO_5034197339" evidence="4">
    <location>
        <begin position="21"/>
        <end position="565"/>
    </location>
</feature>
<feature type="signal peptide" evidence="4">
    <location>
        <begin position="1"/>
        <end position="20"/>
    </location>
</feature>
<dbReference type="GO" id="GO:0008320">
    <property type="term" value="F:protein transmembrane transporter activity"/>
    <property type="evidence" value="ECO:0007669"/>
    <property type="project" value="TreeGrafter"/>
</dbReference>
<feature type="domain" description="Polypeptide-transport-associated ShlB-type" evidence="6">
    <location>
        <begin position="87"/>
        <end position="143"/>
    </location>
</feature>